<dbReference type="PANTHER" id="PTHR11571:SF150">
    <property type="entry name" value="GLUTATHIONE S-TRANSFERASE"/>
    <property type="match status" value="1"/>
</dbReference>
<dbReference type="InterPro" id="IPR040079">
    <property type="entry name" value="Glutathione_S-Trfase"/>
</dbReference>
<feature type="region of interest" description="Disordered" evidence="1">
    <location>
        <begin position="1"/>
        <end position="25"/>
    </location>
</feature>
<gene>
    <name evidence="4" type="ORF">Bpfe_011869</name>
</gene>
<dbReference type="InterPro" id="IPR050213">
    <property type="entry name" value="GST_superfamily"/>
</dbReference>
<dbReference type="SUPFAM" id="SSF47616">
    <property type="entry name" value="GST C-terminal domain-like"/>
    <property type="match status" value="1"/>
</dbReference>
<feature type="domain" description="GST C-terminal" evidence="3">
    <location>
        <begin position="136"/>
        <end position="252"/>
    </location>
</feature>
<evidence type="ECO:0000259" key="3">
    <source>
        <dbReference type="PROSITE" id="PS50405"/>
    </source>
</evidence>
<dbReference type="Gene3D" id="3.40.30.10">
    <property type="entry name" value="Glutaredoxin"/>
    <property type="match status" value="1"/>
</dbReference>
<dbReference type="InterPro" id="IPR036282">
    <property type="entry name" value="Glutathione-S-Trfase_C_sf"/>
</dbReference>
<dbReference type="SUPFAM" id="SSF52833">
    <property type="entry name" value="Thioredoxin-like"/>
    <property type="match status" value="1"/>
</dbReference>
<protein>
    <submittedName>
        <fullName evidence="4">Glutathione S-transferase 1</fullName>
    </submittedName>
</protein>
<dbReference type="InterPro" id="IPR036249">
    <property type="entry name" value="Thioredoxin-like_sf"/>
</dbReference>
<dbReference type="AlphaFoldDB" id="A0AAD8FCX4"/>
<dbReference type="PROSITE" id="PS50404">
    <property type="entry name" value="GST_NTER"/>
    <property type="match status" value="1"/>
</dbReference>
<dbReference type="GO" id="GO:0004364">
    <property type="term" value="F:glutathione transferase activity"/>
    <property type="evidence" value="ECO:0007669"/>
    <property type="project" value="TreeGrafter"/>
</dbReference>
<evidence type="ECO:0000259" key="2">
    <source>
        <dbReference type="PROSITE" id="PS50404"/>
    </source>
</evidence>
<comment type="caution">
    <text evidence="4">The sequence shown here is derived from an EMBL/GenBank/DDBJ whole genome shotgun (WGS) entry which is preliminary data.</text>
</comment>
<evidence type="ECO:0000313" key="5">
    <source>
        <dbReference type="Proteomes" id="UP001233172"/>
    </source>
</evidence>
<sequence length="252" mass="29503">MSRLKADIPPPSKKKAYDPSPARRPPLKRQWRWAYKYVTDMRYVQRTHFLGLSRFRILSRERRGPAELIRLILSYASIPFEDHILLDVDWKSLMCKMPYGNLPVLWIDHNVYGETNAIARHLANHLMLLGNSEPETLVAEAILHQVIDLKESDVMQKAFEEFQERPDDNFEQAMTVMLPTHFKFWEDHITSTPGPYILASGLSVADLAIYDFVDQYRRYLQIDNILIQYKNLVALVHVIKNHPRLAAHLKKK</sequence>
<proteinExistence type="predicted"/>
<dbReference type="EMBL" id="JASAOG010000047">
    <property type="protein sequence ID" value="KAK0058564.1"/>
    <property type="molecule type" value="Genomic_DNA"/>
</dbReference>
<name>A0AAD8FCX4_BIOPF</name>
<evidence type="ECO:0000313" key="4">
    <source>
        <dbReference type="EMBL" id="KAK0058564.1"/>
    </source>
</evidence>
<dbReference type="Proteomes" id="UP001233172">
    <property type="component" value="Unassembled WGS sequence"/>
</dbReference>
<reference evidence="4" key="2">
    <citation type="submission" date="2023-04" db="EMBL/GenBank/DDBJ databases">
        <authorList>
            <person name="Bu L."/>
            <person name="Lu L."/>
            <person name="Laidemitt M.R."/>
            <person name="Zhang S.M."/>
            <person name="Mutuku M."/>
            <person name="Mkoji G."/>
            <person name="Steinauer M."/>
            <person name="Loker E.S."/>
        </authorList>
    </citation>
    <scope>NUCLEOTIDE SEQUENCE</scope>
    <source>
        <strain evidence="4">KasaAsao</strain>
        <tissue evidence="4">Whole Snail</tissue>
    </source>
</reference>
<keyword evidence="5" id="KW-1185">Reference proteome</keyword>
<dbReference type="InterPro" id="IPR004046">
    <property type="entry name" value="GST_C"/>
</dbReference>
<dbReference type="SFLD" id="SFLDS00019">
    <property type="entry name" value="Glutathione_Transferase_(cytos"/>
    <property type="match status" value="1"/>
</dbReference>
<feature type="domain" description="GST N-terminal" evidence="2">
    <location>
        <begin position="53"/>
        <end position="130"/>
    </location>
</feature>
<dbReference type="InterPro" id="IPR004045">
    <property type="entry name" value="Glutathione_S-Trfase_N"/>
</dbReference>
<dbReference type="GO" id="GO:0006749">
    <property type="term" value="P:glutathione metabolic process"/>
    <property type="evidence" value="ECO:0007669"/>
    <property type="project" value="TreeGrafter"/>
</dbReference>
<reference evidence="4" key="1">
    <citation type="journal article" date="2023" name="PLoS Negl. Trop. Dis.">
        <title>A genome sequence for Biomphalaria pfeifferi, the major vector snail for the human-infecting parasite Schistosoma mansoni.</title>
        <authorList>
            <person name="Bu L."/>
            <person name="Lu L."/>
            <person name="Laidemitt M.R."/>
            <person name="Zhang S.M."/>
            <person name="Mutuku M."/>
            <person name="Mkoji G."/>
            <person name="Steinauer M."/>
            <person name="Loker E.S."/>
        </authorList>
    </citation>
    <scope>NUCLEOTIDE SEQUENCE</scope>
    <source>
        <strain evidence="4">KasaAsao</strain>
    </source>
</reference>
<dbReference type="PANTHER" id="PTHR11571">
    <property type="entry name" value="GLUTATHIONE S-TRANSFERASE"/>
    <property type="match status" value="1"/>
</dbReference>
<accession>A0AAD8FCX4</accession>
<dbReference type="PROSITE" id="PS50405">
    <property type="entry name" value="GST_CTER"/>
    <property type="match status" value="1"/>
</dbReference>
<dbReference type="CDD" id="cd03039">
    <property type="entry name" value="GST_N_Sigma_like"/>
    <property type="match status" value="1"/>
</dbReference>
<dbReference type="InterPro" id="IPR010987">
    <property type="entry name" value="Glutathione-S-Trfase_C-like"/>
</dbReference>
<dbReference type="Pfam" id="PF14497">
    <property type="entry name" value="GST_C_3"/>
    <property type="match status" value="1"/>
</dbReference>
<dbReference type="Gene3D" id="1.20.1050.10">
    <property type="match status" value="1"/>
</dbReference>
<evidence type="ECO:0000256" key="1">
    <source>
        <dbReference type="SAM" id="MobiDB-lite"/>
    </source>
</evidence>
<organism evidence="4 5">
    <name type="scientific">Biomphalaria pfeifferi</name>
    <name type="common">Bloodfluke planorb</name>
    <name type="synonym">Freshwater snail</name>
    <dbReference type="NCBI Taxonomy" id="112525"/>
    <lineage>
        <taxon>Eukaryota</taxon>
        <taxon>Metazoa</taxon>
        <taxon>Spiralia</taxon>
        <taxon>Lophotrochozoa</taxon>
        <taxon>Mollusca</taxon>
        <taxon>Gastropoda</taxon>
        <taxon>Heterobranchia</taxon>
        <taxon>Euthyneura</taxon>
        <taxon>Panpulmonata</taxon>
        <taxon>Hygrophila</taxon>
        <taxon>Lymnaeoidea</taxon>
        <taxon>Planorbidae</taxon>
        <taxon>Biomphalaria</taxon>
    </lineage>
</organism>